<evidence type="ECO:0000256" key="3">
    <source>
        <dbReference type="ARBA" id="ARBA00022475"/>
    </source>
</evidence>
<evidence type="ECO:0000259" key="14">
    <source>
        <dbReference type="Pfam" id="PF00905"/>
    </source>
</evidence>
<feature type="compositionally biased region" description="Low complexity" evidence="13">
    <location>
        <begin position="599"/>
        <end position="612"/>
    </location>
</feature>
<dbReference type="InterPro" id="IPR001460">
    <property type="entry name" value="PCN-bd_Tpept"/>
</dbReference>
<dbReference type="GO" id="GO:0008360">
    <property type="term" value="P:regulation of cell shape"/>
    <property type="evidence" value="ECO:0007669"/>
    <property type="project" value="UniProtKB-KW"/>
</dbReference>
<keyword evidence="11" id="KW-0472">Membrane</keyword>
<evidence type="ECO:0000313" key="16">
    <source>
        <dbReference type="EMBL" id="MBI5170888.1"/>
    </source>
</evidence>
<dbReference type="Proteomes" id="UP000696931">
    <property type="component" value="Unassembled WGS sequence"/>
</dbReference>
<dbReference type="GO" id="GO:0071972">
    <property type="term" value="F:peptidoglycan L,D-transpeptidase activity"/>
    <property type="evidence" value="ECO:0007669"/>
    <property type="project" value="TreeGrafter"/>
</dbReference>
<dbReference type="InterPro" id="IPR012338">
    <property type="entry name" value="Beta-lactam/transpept-like"/>
</dbReference>
<keyword evidence="5" id="KW-0645">Protease</keyword>
<dbReference type="Gene3D" id="3.30.1390.30">
    <property type="entry name" value="Penicillin-binding protein 2a, domain 3"/>
    <property type="match status" value="1"/>
</dbReference>
<reference evidence="16" key="1">
    <citation type="submission" date="2020-07" db="EMBL/GenBank/DDBJ databases">
        <title>Huge and variable diversity of episymbiotic CPR bacteria and DPANN archaea in groundwater ecosystems.</title>
        <authorList>
            <person name="He C.Y."/>
            <person name="Keren R."/>
            <person name="Whittaker M."/>
            <person name="Farag I.F."/>
            <person name="Doudna J."/>
            <person name="Cate J.H.D."/>
            <person name="Banfield J.F."/>
        </authorList>
    </citation>
    <scope>NUCLEOTIDE SEQUENCE</scope>
    <source>
        <strain evidence="16">NC_groundwater_1813_Pr3_B-0.1um_71_17</strain>
    </source>
</reference>
<dbReference type="EMBL" id="JACRIW010000112">
    <property type="protein sequence ID" value="MBI5170888.1"/>
    <property type="molecule type" value="Genomic_DNA"/>
</dbReference>
<gene>
    <name evidence="16" type="primary">mrdA</name>
    <name evidence="16" type="ORF">HZA61_15470</name>
</gene>
<feature type="domain" description="Penicillin-binding protein dimerisation" evidence="15">
    <location>
        <begin position="43"/>
        <end position="219"/>
    </location>
</feature>
<dbReference type="NCBIfam" id="TIGR03423">
    <property type="entry name" value="pbp2_mrdA"/>
    <property type="match status" value="1"/>
</dbReference>
<evidence type="ECO:0000256" key="5">
    <source>
        <dbReference type="ARBA" id="ARBA00022670"/>
    </source>
</evidence>
<evidence type="ECO:0000313" key="17">
    <source>
        <dbReference type="Proteomes" id="UP000696931"/>
    </source>
</evidence>
<organism evidence="16 17">
    <name type="scientific">Eiseniibacteriota bacterium</name>
    <dbReference type="NCBI Taxonomy" id="2212470"/>
    <lineage>
        <taxon>Bacteria</taxon>
        <taxon>Candidatus Eiseniibacteriota</taxon>
    </lineage>
</organism>
<evidence type="ECO:0000256" key="1">
    <source>
        <dbReference type="ARBA" id="ARBA00004167"/>
    </source>
</evidence>
<name>A0A933SIE2_UNCEI</name>
<dbReference type="Gene3D" id="3.40.710.10">
    <property type="entry name" value="DD-peptidase/beta-lactamase superfamily"/>
    <property type="match status" value="1"/>
</dbReference>
<dbReference type="GO" id="GO:0009252">
    <property type="term" value="P:peptidoglycan biosynthetic process"/>
    <property type="evidence" value="ECO:0007669"/>
    <property type="project" value="UniProtKB-KW"/>
</dbReference>
<keyword evidence="3" id="KW-1003">Cell membrane</keyword>
<evidence type="ECO:0000256" key="8">
    <source>
        <dbReference type="ARBA" id="ARBA00022960"/>
    </source>
</evidence>
<dbReference type="InterPro" id="IPR050515">
    <property type="entry name" value="Beta-lactam/transpept"/>
</dbReference>
<evidence type="ECO:0000256" key="10">
    <source>
        <dbReference type="ARBA" id="ARBA00022989"/>
    </source>
</evidence>
<keyword evidence="6" id="KW-0812">Transmembrane</keyword>
<evidence type="ECO:0000256" key="13">
    <source>
        <dbReference type="SAM" id="MobiDB-lite"/>
    </source>
</evidence>
<dbReference type="Gene3D" id="3.90.1310.10">
    <property type="entry name" value="Penicillin-binding protein 2a (Domain 2)"/>
    <property type="match status" value="1"/>
</dbReference>
<keyword evidence="16" id="KW-0121">Carboxypeptidase</keyword>
<dbReference type="SUPFAM" id="SSF56601">
    <property type="entry name" value="beta-lactamase/transpeptidase-like"/>
    <property type="match status" value="1"/>
</dbReference>
<sequence>MLAGVALAGFALVLLGLLRLQVVQHDELSRLAEQNRIRLDVLRAPRGAIRDRFGRLLADNQPSFDIVFRPMPAESLSRSRAAIHSDWLLRVASLVQDDTVVVKRRVQEANRTGQTAVLRRNAPYSVMAAVEEMRADVPGVDVQVAPIRRYPEGTLGAQLLGYAGEINDQELEKRAEAGYRMGDLIGKTGVERKYEEMLRGQDGAEFVVVNAMGKRVSTLSEGPPRPPIPGHDVTLTIDLDIQRALEEGMAGVQHGAAVAMDPRDGAILAMVSKPVFDPNEFSRGITFARWRELTAGGGNPLLNRAIQSAYPPGSTFKVVTMLAGMQNGLVEAGTHLPTSCSGGYFYGGRRFGCWDKRGHGSVDLLTALQFSCDVYFYQLGLRLGLDRLQSIARAVGLGEKTGIDLPAETRGLVPTKEWYEKRFKGYMPKGALLNLGIGQGELLVSPLQLALMTSVVANGGRAVRPHVVMKVQGVPEFKIEKPNEPGLEASPEIWAAVHEAMRRVVDAGTGGGARLPGIGVAGKTGTAQNPHGNDHALFICYAPTDEPRIAIAVVAENSGHGGSVCAPIAARVLRRVLLGDSLATAPHPAAKRDTSRASARGAATDTTEAAGD</sequence>
<dbReference type="AlphaFoldDB" id="A0A933SIE2"/>
<evidence type="ECO:0000256" key="7">
    <source>
        <dbReference type="ARBA" id="ARBA00022801"/>
    </source>
</evidence>
<dbReference type="Pfam" id="PF03717">
    <property type="entry name" value="PBP_dimer"/>
    <property type="match status" value="1"/>
</dbReference>
<protein>
    <submittedName>
        <fullName evidence="16">Penicillin-binding protein 2</fullName>
        <ecNumber evidence="16">3.4.16.4</ecNumber>
    </submittedName>
</protein>
<dbReference type="Pfam" id="PF00905">
    <property type="entry name" value="Transpeptidase"/>
    <property type="match status" value="1"/>
</dbReference>
<dbReference type="PANTHER" id="PTHR30627">
    <property type="entry name" value="PEPTIDOGLYCAN D,D-TRANSPEPTIDASE"/>
    <property type="match status" value="1"/>
</dbReference>
<evidence type="ECO:0000256" key="11">
    <source>
        <dbReference type="ARBA" id="ARBA00023136"/>
    </source>
</evidence>
<evidence type="ECO:0000259" key="15">
    <source>
        <dbReference type="Pfam" id="PF03717"/>
    </source>
</evidence>
<dbReference type="InterPro" id="IPR017790">
    <property type="entry name" value="Penicillin-binding_protein_2"/>
</dbReference>
<dbReference type="GO" id="GO:0008658">
    <property type="term" value="F:penicillin binding"/>
    <property type="evidence" value="ECO:0007669"/>
    <property type="project" value="InterPro"/>
</dbReference>
<keyword evidence="9" id="KW-0573">Peptidoglycan synthesis</keyword>
<keyword evidence="8" id="KW-0133">Cell shape</keyword>
<dbReference type="EC" id="3.4.16.4" evidence="16"/>
<dbReference type="SUPFAM" id="SSF56519">
    <property type="entry name" value="Penicillin binding protein dimerisation domain"/>
    <property type="match status" value="1"/>
</dbReference>
<evidence type="ECO:0000256" key="2">
    <source>
        <dbReference type="ARBA" id="ARBA00004236"/>
    </source>
</evidence>
<evidence type="ECO:0000256" key="4">
    <source>
        <dbReference type="ARBA" id="ARBA00022519"/>
    </source>
</evidence>
<dbReference type="InterPro" id="IPR005311">
    <property type="entry name" value="PBP_dimer"/>
</dbReference>
<dbReference type="GO" id="GO:0005886">
    <property type="term" value="C:plasma membrane"/>
    <property type="evidence" value="ECO:0007669"/>
    <property type="project" value="UniProtKB-SubCell"/>
</dbReference>
<evidence type="ECO:0000256" key="9">
    <source>
        <dbReference type="ARBA" id="ARBA00022984"/>
    </source>
</evidence>
<keyword evidence="7 16" id="KW-0378">Hydrolase</keyword>
<accession>A0A933SIE2</accession>
<evidence type="ECO:0000256" key="12">
    <source>
        <dbReference type="ARBA" id="ARBA00023316"/>
    </source>
</evidence>
<comment type="subcellular location">
    <subcellularLocation>
        <location evidence="2">Cell membrane</location>
    </subcellularLocation>
    <subcellularLocation>
        <location evidence="1">Membrane</location>
        <topology evidence="1">Single-pass membrane protein</topology>
    </subcellularLocation>
</comment>
<proteinExistence type="predicted"/>
<keyword evidence="12" id="KW-0961">Cell wall biogenesis/degradation</keyword>
<dbReference type="GO" id="GO:0071555">
    <property type="term" value="P:cell wall organization"/>
    <property type="evidence" value="ECO:0007669"/>
    <property type="project" value="UniProtKB-KW"/>
</dbReference>
<feature type="domain" description="Penicillin-binding protein transpeptidase" evidence="14">
    <location>
        <begin position="255"/>
        <end position="573"/>
    </location>
</feature>
<dbReference type="GO" id="GO:0006508">
    <property type="term" value="P:proteolysis"/>
    <property type="evidence" value="ECO:0007669"/>
    <property type="project" value="UniProtKB-KW"/>
</dbReference>
<feature type="region of interest" description="Disordered" evidence="13">
    <location>
        <begin position="585"/>
        <end position="612"/>
    </location>
</feature>
<comment type="caution">
    <text evidence="16">The sequence shown here is derived from an EMBL/GenBank/DDBJ whole genome shotgun (WGS) entry which is preliminary data.</text>
</comment>
<dbReference type="PANTHER" id="PTHR30627:SF2">
    <property type="entry name" value="PEPTIDOGLYCAN D,D-TRANSPEPTIDASE MRDA"/>
    <property type="match status" value="1"/>
</dbReference>
<keyword evidence="10" id="KW-1133">Transmembrane helix</keyword>
<dbReference type="InterPro" id="IPR036138">
    <property type="entry name" value="PBP_dimer_sf"/>
</dbReference>
<dbReference type="FunFam" id="3.40.710.10:FF:000024">
    <property type="entry name" value="Penicillin-binding protein 2"/>
    <property type="match status" value="1"/>
</dbReference>
<dbReference type="GO" id="GO:0009002">
    <property type="term" value="F:serine-type D-Ala-D-Ala carboxypeptidase activity"/>
    <property type="evidence" value="ECO:0007669"/>
    <property type="project" value="UniProtKB-EC"/>
</dbReference>
<keyword evidence="4" id="KW-0997">Cell inner membrane</keyword>
<evidence type="ECO:0000256" key="6">
    <source>
        <dbReference type="ARBA" id="ARBA00022692"/>
    </source>
</evidence>